<sequence>MGRHTNSENTVWDHELMSNSDSRCEDARSREGLRNKLCRRSIGSLSPIWEDNLRILKKLFGQLQQANFTVRPTKCVLMQVLLADSCSQQDIPKTVFLTLDRHYEFLRILFGMMNSGATLAVKMIVRGMDYVIDNADDLSVQTPIWEDHVRTLSSSGSYNRRTLL</sequence>
<dbReference type="EMBL" id="BLXT01007237">
    <property type="protein sequence ID" value="GFO37434.1"/>
    <property type="molecule type" value="Genomic_DNA"/>
</dbReference>
<dbReference type="SUPFAM" id="SSF56672">
    <property type="entry name" value="DNA/RNA polymerases"/>
    <property type="match status" value="1"/>
</dbReference>
<protein>
    <submittedName>
        <fullName evidence="1">Zinc finger protein</fullName>
    </submittedName>
</protein>
<accession>A0AAV4CZR4</accession>
<reference evidence="1 2" key="1">
    <citation type="journal article" date="2021" name="Elife">
        <title>Chloroplast acquisition without the gene transfer in kleptoplastic sea slugs, Plakobranchus ocellatus.</title>
        <authorList>
            <person name="Maeda T."/>
            <person name="Takahashi S."/>
            <person name="Yoshida T."/>
            <person name="Shimamura S."/>
            <person name="Takaki Y."/>
            <person name="Nagai Y."/>
            <person name="Toyoda A."/>
            <person name="Suzuki Y."/>
            <person name="Arimoto A."/>
            <person name="Ishii H."/>
            <person name="Satoh N."/>
            <person name="Nishiyama T."/>
            <person name="Hasebe M."/>
            <person name="Maruyama T."/>
            <person name="Minagawa J."/>
            <person name="Obokata J."/>
            <person name="Shigenobu S."/>
        </authorList>
    </citation>
    <scope>NUCLEOTIDE SEQUENCE [LARGE SCALE GENOMIC DNA]</scope>
</reference>
<dbReference type="Proteomes" id="UP000735302">
    <property type="component" value="Unassembled WGS sequence"/>
</dbReference>
<dbReference type="InterPro" id="IPR043128">
    <property type="entry name" value="Rev_trsase/Diguanyl_cyclase"/>
</dbReference>
<proteinExistence type="predicted"/>
<keyword evidence="2" id="KW-1185">Reference proteome</keyword>
<dbReference type="Gene3D" id="3.30.70.270">
    <property type="match status" value="1"/>
</dbReference>
<evidence type="ECO:0000313" key="2">
    <source>
        <dbReference type="Proteomes" id="UP000735302"/>
    </source>
</evidence>
<dbReference type="InterPro" id="IPR043502">
    <property type="entry name" value="DNA/RNA_pol_sf"/>
</dbReference>
<gene>
    <name evidence="1" type="ORF">PoB_006393900</name>
</gene>
<organism evidence="1 2">
    <name type="scientific">Plakobranchus ocellatus</name>
    <dbReference type="NCBI Taxonomy" id="259542"/>
    <lineage>
        <taxon>Eukaryota</taxon>
        <taxon>Metazoa</taxon>
        <taxon>Spiralia</taxon>
        <taxon>Lophotrochozoa</taxon>
        <taxon>Mollusca</taxon>
        <taxon>Gastropoda</taxon>
        <taxon>Heterobranchia</taxon>
        <taxon>Euthyneura</taxon>
        <taxon>Panpulmonata</taxon>
        <taxon>Sacoglossa</taxon>
        <taxon>Placobranchoidea</taxon>
        <taxon>Plakobranchidae</taxon>
        <taxon>Plakobranchus</taxon>
    </lineage>
</organism>
<name>A0AAV4CZR4_9GAST</name>
<comment type="caution">
    <text evidence="1">The sequence shown here is derived from an EMBL/GenBank/DDBJ whole genome shotgun (WGS) entry which is preliminary data.</text>
</comment>
<dbReference type="AlphaFoldDB" id="A0AAV4CZR4"/>
<dbReference type="Gene3D" id="3.10.10.10">
    <property type="entry name" value="HIV Type 1 Reverse Transcriptase, subunit A, domain 1"/>
    <property type="match status" value="1"/>
</dbReference>
<evidence type="ECO:0000313" key="1">
    <source>
        <dbReference type="EMBL" id="GFO37434.1"/>
    </source>
</evidence>